<keyword evidence="1" id="KW-0812">Transmembrane</keyword>
<name>A0A0G0ZT86_9BACT</name>
<feature type="transmembrane region" description="Helical" evidence="1">
    <location>
        <begin position="51"/>
        <end position="70"/>
    </location>
</feature>
<feature type="transmembrane region" description="Helical" evidence="1">
    <location>
        <begin position="271"/>
        <end position="289"/>
    </location>
</feature>
<sequence length="362" mass="41640">MWTRFIKILIELNIMKPSRKAQAWSLLGVTVTALIFRFFRVPFSISSEEGLIMAGVLSVIGLYILARRIYGWQIAGIAAFLAAISHWHVQISRSGSEEIWLVLIITFVFYFVWEGLRTNHLTDYIWAGVLTAAGLYNYENFYFIIPVLIIIFLSYWSFLKADFSHSKYDHSRHVLLKGFSVLLLTGIIISLPLLFSIWMNRFEILNTGGASSVFSQPQILYSFYDRFAATFSQFWFSDRPLLPWPIGIFFAIGLIKEVTHLFKRKHGHLSVAHVFMVSSLFILLIPNFISMHAVSTAMVIPFVMMFSARGIWWLINNVSKWQYMTTEGPAAETLHFNARLALAALLIAFTVVEYYWLFGPLI</sequence>
<proteinExistence type="predicted"/>
<keyword evidence="1" id="KW-1133">Transmembrane helix</keyword>
<comment type="caution">
    <text evidence="3">The sequence shown here is derived from an EMBL/GenBank/DDBJ whole genome shotgun (WGS) entry which is preliminary data.</text>
</comment>
<reference evidence="3 4" key="1">
    <citation type="journal article" date="2015" name="Nature">
        <title>rRNA introns, odd ribosomes, and small enigmatic genomes across a large radiation of phyla.</title>
        <authorList>
            <person name="Brown C.T."/>
            <person name="Hug L.A."/>
            <person name="Thomas B.C."/>
            <person name="Sharon I."/>
            <person name="Castelle C.J."/>
            <person name="Singh A."/>
            <person name="Wilkins M.J."/>
            <person name="Williams K.H."/>
            <person name="Banfield J.F."/>
        </authorList>
    </citation>
    <scope>NUCLEOTIDE SEQUENCE [LARGE SCALE GENOMIC DNA]</scope>
</reference>
<feature type="transmembrane region" description="Helical" evidence="1">
    <location>
        <begin position="295"/>
        <end position="315"/>
    </location>
</feature>
<accession>A0A0G0ZT86</accession>
<protein>
    <recommendedName>
        <fullName evidence="2">Glycosyltransferase RgtA/B/C/D-like domain-containing protein</fullName>
    </recommendedName>
</protein>
<feature type="transmembrane region" description="Helical" evidence="1">
    <location>
        <begin position="21"/>
        <end position="39"/>
    </location>
</feature>
<feature type="transmembrane region" description="Helical" evidence="1">
    <location>
        <begin position="179"/>
        <end position="199"/>
    </location>
</feature>
<keyword evidence="1" id="KW-0472">Membrane</keyword>
<dbReference type="EMBL" id="LCCF01000005">
    <property type="protein sequence ID" value="KKS25196.1"/>
    <property type="molecule type" value="Genomic_DNA"/>
</dbReference>
<evidence type="ECO:0000313" key="3">
    <source>
        <dbReference type="EMBL" id="KKS25196.1"/>
    </source>
</evidence>
<dbReference type="AlphaFoldDB" id="A0A0G0ZT86"/>
<feature type="transmembrane region" description="Helical" evidence="1">
    <location>
        <begin position="141"/>
        <end position="158"/>
    </location>
</feature>
<feature type="domain" description="Glycosyltransferase RgtA/B/C/D-like" evidence="2">
    <location>
        <begin position="52"/>
        <end position="157"/>
    </location>
</feature>
<organism evidence="3 4">
    <name type="scientific">Candidatus Wolfebacteria bacterium GW2011_GWA2_42_10</name>
    <dbReference type="NCBI Taxonomy" id="1619004"/>
    <lineage>
        <taxon>Bacteria</taxon>
        <taxon>Candidatus Wolfeibacteriota</taxon>
    </lineage>
</organism>
<feature type="transmembrane region" description="Helical" evidence="1">
    <location>
        <begin position="336"/>
        <end position="357"/>
    </location>
</feature>
<evidence type="ECO:0000256" key="1">
    <source>
        <dbReference type="SAM" id="Phobius"/>
    </source>
</evidence>
<feature type="transmembrane region" description="Helical" evidence="1">
    <location>
        <begin position="99"/>
        <end position="116"/>
    </location>
</feature>
<dbReference type="InterPro" id="IPR038731">
    <property type="entry name" value="RgtA/B/C-like"/>
</dbReference>
<dbReference type="Pfam" id="PF13231">
    <property type="entry name" value="PMT_2"/>
    <property type="match status" value="1"/>
</dbReference>
<dbReference type="Proteomes" id="UP000034256">
    <property type="component" value="Unassembled WGS sequence"/>
</dbReference>
<gene>
    <name evidence="3" type="ORF">UU85_C0005G0006</name>
</gene>
<evidence type="ECO:0000313" key="4">
    <source>
        <dbReference type="Proteomes" id="UP000034256"/>
    </source>
</evidence>
<evidence type="ECO:0000259" key="2">
    <source>
        <dbReference type="Pfam" id="PF13231"/>
    </source>
</evidence>